<evidence type="ECO:0000256" key="1">
    <source>
        <dbReference type="ARBA" id="ARBA00001971"/>
    </source>
</evidence>
<dbReference type="Proteomes" id="UP000664534">
    <property type="component" value="Unassembled WGS sequence"/>
</dbReference>
<evidence type="ECO:0008006" key="13">
    <source>
        <dbReference type="Google" id="ProtNLM"/>
    </source>
</evidence>
<keyword evidence="3 8" id="KW-0349">Heme</keyword>
<dbReference type="PANTHER" id="PTHR24305:SF210">
    <property type="entry name" value="CYTOCHROME P450 MONOOXYGENASE ASQL-RELATED"/>
    <property type="match status" value="1"/>
</dbReference>
<comment type="cofactor">
    <cofactor evidence="1 8">
        <name>heme</name>
        <dbReference type="ChEBI" id="CHEBI:30413"/>
    </cofactor>
</comment>
<name>A0A8H3F833_9LECA</name>
<comment type="caution">
    <text evidence="11">The sequence shown here is derived from an EMBL/GenBank/DDBJ whole genome shotgun (WGS) entry which is preliminary data.</text>
</comment>
<proteinExistence type="inferred from homology"/>
<evidence type="ECO:0000313" key="11">
    <source>
        <dbReference type="EMBL" id="CAF9919443.1"/>
    </source>
</evidence>
<evidence type="ECO:0000256" key="5">
    <source>
        <dbReference type="ARBA" id="ARBA00023002"/>
    </source>
</evidence>
<dbReference type="InterPro" id="IPR002401">
    <property type="entry name" value="Cyt_P450_E_grp-I"/>
</dbReference>
<dbReference type="InterPro" id="IPR036396">
    <property type="entry name" value="Cyt_P450_sf"/>
</dbReference>
<comment type="similarity">
    <text evidence="2 9">Belongs to the cytochrome P450 family.</text>
</comment>
<evidence type="ECO:0000256" key="7">
    <source>
        <dbReference type="ARBA" id="ARBA00023033"/>
    </source>
</evidence>
<dbReference type="InterPro" id="IPR001128">
    <property type="entry name" value="Cyt_P450"/>
</dbReference>
<sequence>MVVLDFYEHSGASSLGLWSTAIAYLFALAAFYVTAIAIYNLYFHPLRKYPGPKSLAISRLRYVWWMSQGSLVPNWKRLHEQYGDVVRTGPNELSYIDPGAWKTIYGHHQQGEGFRKNPMFNEAASNGVHSILTAEGETHRRMRRALAYAFSDKALQEQGDILQHFTKLLIRRLREEVGSAHRSPVDLFQWYNWTTFDLIGDLSFGEPFYCLEKGQFSDWVAMVYNSFKTIAFLNITKSLAPLDKVAKMLIPKSMKAKKIRLFMGNSGKVDHRLAMKTDRHDFLSYIIKSDESVENEEDSTLAKEELYANSTLLVLAGSESTASVLSAMTFFILKSPTVLRKATDEIRSAFKTESEITLTAVRELPYLAAVVSEALRMYPPFPEGLPRITPREGAMICGGFVPPGTFVQVSHYAIQRSPRNFTHPDSFAPERWLGNAEFAADNKEAAQPFSVGPRSCIGRNLAYLEMRLITAYMLWNFDMELCAESSEWDHQASFIQWDKKPLLVKLIPSVRKEKMTTGN</sequence>
<evidence type="ECO:0000313" key="12">
    <source>
        <dbReference type="Proteomes" id="UP000664534"/>
    </source>
</evidence>
<dbReference type="FunFam" id="1.10.630.10:FF:000047">
    <property type="entry name" value="Cytochrome P450 monooxygenase"/>
    <property type="match status" value="1"/>
</dbReference>
<dbReference type="Pfam" id="PF00067">
    <property type="entry name" value="p450"/>
    <property type="match status" value="1"/>
</dbReference>
<evidence type="ECO:0000256" key="10">
    <source>
        <dbReference type="SAM" id="Phobius"/>
    </source>
</evidence>
<keyword evidence="6 8" id="KW-0408">Iron</keyword>
<dbReference type="GO" id="GO:0009403">
    <property type="term" value="P:toxin biosynthetic process"/>
    <property type="evidence" value="ECO:0007669"/>
    <property type="project" value="UniProtKB-ARBA"/>
</dbReference>
<keyword evidence="5 9" id="KW-0560">Oxidoreductase</keyword>
<evidence type="ECO:0000256" key="9">
    <source>
        <dbReference type="RuleBase" id="RU000461"/>
    </source>
</evidence>
<dbReference type="SUPFAM" id="SSF48264">
    <property type="entry name" value="Cytochrome P450"/>
    <property type="match status" value="1"/>
</dbReference>
<dbReference type="AlphaFoldDB" id="A0A8H3F833"/>
<dbReference type="PRINTS" id="PR00385">
    <property type="entry name" value="P450"/>
</dbReference>
<accession>A0A8H3F833</accession>
<dbReference type="GO" id="GO:0005506">
    <property type="term" value="F:iron ion binding"/>
    <property type="evidence" value="ECO:0007669"/>
    <property type="project" value="InterPro"/>
</dbReference>
<keyword evidence="10" id="KW-0812">Transmembrane</keyword>
<evidence type="ECO:0000256" key="8">
    <source>
        <dbReference type="PIRSR" id="PIRSR602401-1"/>
    </source>
</evidence>
<gene>
    <name evidence="11" type="ORF">IMSHALPRED_004624</name>
</gene>
<dbReference type="GO" id="GO:0016705">
    <property type="term" value="F:oxidoreductase activity, acting on paired donors, with incorporation or reduction of molecular oxygen"/>
    <property type="evidence" value="ECO:0007669"/>
    <property type="project" value="InterPro"/>
</dbReference>
<evidence type="ECO:0000256" key="4">
    <source>
        <dbReference type="ARBA" id="ARBA00022723"/>
    </source>
</evidence>
<dbReference type="EMBL" id="CAJPDT010000023">
    <property type="protein sequence ID" value="CAF9919443.1"/>
    <property type="molecule type" value="Genomic_DNA"/>
</dbReference>
<keyword evidence="10" id="KW-0472">Membrane</keyword>
<evidence type="ECO:0000256" key="6">
    <source>
        <dbReference type="ARBA" id="ARBA00023004"/>
    </source>
</evidence>
<feature type="transmembrane region" description="Helical" evidence="10">
    <location>
        <begin position="20"/>
        <end position="43"/>
    </location>
</feature>
<protein>
    <recommendedName>
        <fullName evidence="13">Cytochrome P450</fullName>
    </recommendedName>
</protein>
<dbReference type="GO" id="GO:0004497">
    <property type="term" value="F:monooxygenase activity"/>
    <property type="evidence" value="ECO:0007669"/>
    <property type="project" value="UniProtKB-KW"/>
</dbReference>
<dbReference type="CDD" id="cd11058">
    <property type="entry name" value="CYP60B-like"/>
    <property type="match status" value="1"/>
</dbReference>
<dbReference type="InterPro" id="IPR050121">
    <property type="entry name" value="Cytochrome_P450_monoxygenase"/>
</dbReference>
<evidence type="ECO:0000256" key="3">
    <source>
        <dbReference type="ARBA" id="ARBA00022617"/>
    </source>
</evidence>
<dbReference type="GO" id="GO:0020037">
    <property type="term" value="F:heme binding"/>
    <property type="evidence" value="ECO:0007669"/>
    <property type="project" value="InterPro"/>
</dbReference>
<keyword evidence="10" id="KW-1133">Transmembrane helix</keyword>
<evidence type="ECO:0000256" key="2">
    <source>
        <dbReference type="ARBA" id="ARBA00010617"/>
    </source>
</evidence>
<dbReference type="OrthoDB" id="1470350at2759"/>
<organism evidence="11 12">
    <name type="scientific">Imshaugia aleurites</name>
    <dbReference type="NCBI Taxonomy" id="172621"/>
    <lineage>
        <taxon>Eukaryota</taxon>
        <taxon>Fungi</taxon>
        <taxon>Dikarya</taxon>
        <taxon>Ascomycota</taxon>
        <taxon>Pezizomycotina</taxon>
        <taxon>Lecanoromycetes</taxon>
        <taxon>OSLEUM clade</taxon>
        <taxon>Lecanoromycetidae</taxon>
        <taxon>Lecanorales</taxon>
        <taxon>Lecanorineae</taxon>
        <taxon>Parmeliaceae</taxon>
        <taxon>Imshaugia</taxon>
    </lineage>
</organism>
<reference evidence="11" key="1">
    <citation type="submission" date="2021-03" db="EMBL/GenBank/DDBJ databases">
        <authorList>
            <person name="Tagirdzhanova G."/>
        </authorList>
    </citation>
    <scope>NUCLEOTIDE SEQUENCE</scope>
</reference>
<keyword evidence="7 9" id="KW-0503">Monooxygenase</keyword>
<dbReference type="PRINTS" id="PR00463">
    <property type="entry name" value="EP450I"/>
</dbReference>
<dbReference type="PANTHER" id="PTHR24305">
    <property type="entry name" value="CYTOCHROME P450"/>
    <property type="match status" value="1"/>
</dbReference>
<keyword evidence="4 8" id="KW-0479">Metal-binding</keyword>
<feature type="binding site" description="axial binding residue" evidence="8">
    <location>
        <position position="456"/>
    </location>
    <ligand>
        <name>heme</name>
        <dbReference type="ChEBI" id="CHEBI:30413"/>
    </ligand>
    <ligandPart>
        <name>Fe</name>
        <dbReference type="ChEBI" id="CHEBI:18248"/>
    </ligandPart>
</feature>
<dbReference type="PROSITE" id="PS00086">
    <property type="entry name" value="CYTOCHROME_P450"/>
    <property type="match status" value="1"/>
</dbReference>
<dbReference type="Gene3D" id="1.10.630.10">
    <property type="entry name" value="Cytochrome P450"/>
    <property type="match status" value="1"/>
</dbReference>
<keyword evidence="12" id="KW-1185">Reference proteome</keyword>
<dbReference type="InterPro" id="IPR017972">
    <property type="entry name" value="Cyt_P450_CS"/>
</dbReference>